<feature type="region of interest" description="Disordered" evidence="1">
    <location>
        <begin position="10"/>
        <end position="29"/>
    </location>
</feature>
<feature type="compositionally biased region" description="Polar residues" evidence="1">
    <location>
        <begin position="157"/>
        <end position="167"/>
    </location>
</feature>
<proteinExistence type="predicted"/>
<accession>A0AA48L5T7</accession>
<evidence type="ECO:0000256" key="1">
    <source>
        <dbReference type="SAM" id="MobiDB-lite"/>
    </source>
</evidence>
<gene>
    <name evidence="2" type="ORF">CcaverHIS019_0500960</name>
</gene>
<keyword evidence="3" id="KW-1185">Reference proteome</keyword>
<evidence type="ECO:0000313" key="3">
    <source>
        <dbReference type="Proteomes" id="UP001233271"/>
    </source>
</evidence>
<dbReference type="AlphaFoldDB" id="A0AA48L5T7"/>
<reference evidence="2" key="1">
    <citation type="journal article" date="2023" name="BMC Genomics">
        <title>Chromosome-level genome assemblies of Cutaneotrichosporon spp. (Trichosporonales, Basidiomycota) reveal imbalanced evolution between nucleotide sequences and chromosome synteny.</title>
        <authorList>
            <person name="Kobayashi Y."/>
            <person name="Kayamori A."/>
            <person name="Aoki K."/>
            <person name="Shiwa Y."/>
            <person name="Matsutani M."/>
            <person name="Fujita N."/>
            <person name="Sugita T."/>
            <person name="Iwasaki W."/>
            <person name="Tanaka N."/>
            <person name="Takashima M."/>
        </authorList>
    </citation>
    <scope>NUCLEOTIDE SEQUENCE</scope>
    <source>
        <strain evidence="2">HIS019</strain>
    </source>
</reference>
<dbReference type="KEGG" id="ccac:CcaHIS019_0500960"/>
<sequence length="271" mass="30577">MPLMRLFTTFERTMSPRSEEDNVPNTDTVPEEELWHLLEDDRERYTDTLPFSAVRLHPQQLGSYRGRRRASSRWPPSRTPISLSPVPASSEDEDESWSLTSEIERAEDDEAHQPLLEELRSSTHSPSPLSIRWLPSLPGGEPSSLQMRENLAEHAEANTSMSASRGPSNEPIHRPSAPLPFAAALKEERALRSPRRSGDTPAARYAAARDSQREAELKRLSQIVEAQSTDAMAMGRRILALEEDLMRSQHTLRHILAAVEDQNQPPAYTED</sequence>
<feature type="region of interest" description="Disordered" evidence="1">
    <location>
        <begin position="60"/>
        <end position="213"/>
    </location>
</feature>
<dbReference type="Proteomes" id="UP001233271">
    <property type="component" value="Chromosome 5"/>
</dbReference>
<evidence type="ECO:0000313" key="2">
    <source>
        <dbReference type="EMBL" id="BEI92468.1"/>
    </source>
</evidence>
<dbReference type="RefSeq" id="XP_060457733.1">
    <property type="nucleotide sequence ID" value="XM_060601217.1"/>
</dbReference>
<organism evidence="2 3">
    <name type="scientific">Cutaneotrichosporon cavernicola</name>
    <dbReference type="NCBI Taxonomy" id="279322"/>
    <lineage>
        <taxon>Eukaryota</taxon>
        <taxon>Fungi</taxon>
        <taxon>Dikarya</taxon>
        <taxon>Basidiomycota</taxon>
        <taxon>Agaricomycotina</taxon>
        <taxon>Tremellomycetes</taxon>
        <taxon>Trichosporonales</taxon>
        <taxon>Trichosporonaceae</taxon>
        <taxon>Cutaneotrichosporon</taxon>
    </lineage>
</organism>
<protein>
    <submittedName>
        <fullName evidence="2">Uncharacterized protein</fullName>
    </submittedName>
</protein>
<name>A0AA48L5T7_9TREE</name>
<dbReference type="GeneID" id="85496338"/>
<dbReference type="EMBL" id="AP028216">
    <property type="protein sequence ID" value="BEI92468.1"/>
    <property type="molecule type" value="Genomic_DNA"/>
</dbReference>
<feature type="compositionally biased region" description="Basic and acidic residues" evidence="1">
    <location>
        <begin position="111"/>
        <end position="121"/>
    </location>
</feature>